<evidence type="ECO:0000256" key="9">
    <source>
        <dbReference type="ARBA" id="ARBA00023136"/>
    </source>
</evidence>
<dbReference type="GO" id="GO:0005886">
    <property type="term" value="C:plasma membrane"/>
    <property type="evidence" value="ECO:0007669"/>
    <property type="project" value="TreeGrafter"/>
</dbReference>
<dbReference type="Pfam" id="PF07264">
    <property type="entry name" value="EI24"/>
    <property type="match status" value="1"/>
</dbReference>
<sequence>MPEPMTERGVALGVRRLADGASSWRTRPRLMVLGLVPALIVLVIVLASFVALLLNLTGLADWLTPFADDWGASMRGVVRVGVALVLLVGFIVIASVTFTGLTLAVGDPFYERIWRATEADLGGPVPDDGPSWWRSVLDACVLMAIGLALTLLVVLLGLLPFVGAVAGAVLGTAISGRLLAGELLSRPLAARGLDRRAQAEVLRRDRGAVLGFGVATQACFLIPLGGIAIMPVAVVGATRLARDLLGEAPLKS</sequence>
<dbReference type="Proteomes" id="UP000656804">
    <property type="component" value="Unassembled WGS sequence"/>
</dbReference>
<proteinExistence type="predicted"/>
<keyword evidence="9 10" id="KW-0472">Membrane</keyword>
<dbReference type="GO" id="GO:0009675">
    <property type="term" value="F:high-affinity sulfate:proton symporter activity"/>
    <property type="evidence" value="ECO:0007669"/>
    <property type="project" value="TreeGrafter"/>
</dbReference>
<evidence type="ECO:0000256" key="1">
    <source>
        <dbReference type="ARBA" id="ARBA00004141"/>
    </source>
</evidence>
<evidence type="ECO:0000256" key="4">
    <source>
        <dbReference type="ARBA" id="ARBA00022519"/>
    </source>
</evidence>
<reference evidence="11" key="1">
    <citation type="submission" date="2020-11" db="EMBL/GenBank/DDBJ databases">
        <title>Nocardioides sp. CBS4Y-1, whole genome shotgun sequence.</title>
        <authorList>
            <person name="Tuo L."/>
        </authorList>
    </citation>
    <scope>NUCLEOTIDE SEQUENCE</scope>
    <source>
        <strain evidence="11">CBS4Y-1</strain>
    </source>
</reference>
<dbReference type="GO" id="GO:0000103">
    <property type="term" value="P:sulfate assimilation"/>
    <property type="evidence" value="ECO:0007669"/>
    <property type="project" value="TreeGrafter"/>
</dbReference>
<dbReference type="PANTHER" id="PTHR37468">
    <property type="entry name" value="SULFATE TRANSPORTER CYSZ"/>
    <property type="match status" value="1"/>
</dbReference>
<feature type="transmembrane region" description="Helical" evidence="10">
    <location>
        <begin position="139"/>
        <end position="159"/>
    </location>
</feature>
<name>A0A930Y7F5_9ACTN</name>
<feature type="transmembrane region" description="Helical" evidence="10">
    <location>
        <begin position="30"/>
        <end position="56"/>
    </location>
</feature>
<keyword evidence="4" id="KW-0997">Cell inner membrane</keyword>
<dbReference type="InterPro" id="IPR050480">
    <property type="entry name" value="CysZ-like"/>
</dbReference>
<evidence type="ECO:0000256" key="3">
    <source>
        <dbReference type="ARBA" id="ARBA00022475"/>
    </source>
</evidence>
<gene>
    <name evidence="11" type="ORF">ISG29_09600</name>
</gene>
<evidence type="ECO:0000256" key="2">
    <source>
        <dbReference type="ARBA" id="ARBA00022448"/>
    </source>
</evidence>
<dbReference type="AlphaFoldDB" id="A0A930Y7F5"/>
<dbReference type="PANTHER" id="PTHR37468:SF1">
    <property type="entry name" value="SULFATE TRANSPORTER CYSZ"/>
    <property type="match status" value="1"/>
</dbReference>
<evidence type="ECO:0000256" key="5">
    <source>
        <dbReference type="ARBA" id="ARBA00022605"/>
    </source>
</evidence>
<dbReference type="EMBL" id="JADIVZ010000003">
    <property type="protein sequence ID" value="MBF4161946.1"/>
    <property type="molecule type" value="Genomic_DNA"/>
</dbReference>
<protein>
    <submittedName>
        <fullName evidence="11">EI24 domain-containing protein</fullName>
    </submittedName>
</protein>
<evidence type="ECO:0000256" key="10">
    <source>
        <dbReference type="SAM" id="Phobius"/>
    </source>
</evidence>
<keyword evidence="8" id="KW-0764">Sulfate transport</keyword>
<evidence type="ECO:0000313" key="12">
    <source>
        <dbReference type="Proteomes" id="UP000656804"/>
    </source>
</evidence>
<keyword evidence="7 10" id="KW-1133">Transmembrane helix</keyword>
<comment type="subcellular location">
    <subcellularLocation>
        <location evidence="1">Membrane</location>
        <topology evidence="1">Multi-pass membrane protein</topology>
    </subcellularLocation>
</comment>
<dbReference type="InterPro" id="IPR059112">
    <property type="entry name" value="CysZ/EI24"/>
</dbReference>
<dbReference type="GO" id="GO:0019344">
    <property type="term" value="P:cysteine biosynthetic process"/>
    <property type="evidence" value="ECO:0007669"/>
    <property type="project" value="TreeGrafter"/>
</dbReference>
<keyword evidence="6 10" id="KW-0812">Transmembrane</keyword>
<organism evidence="11 12">
    <name type="scientific">Nocardioides acrostichi</name>
    <dbReference type="NCBI Taxonomy" id="2784339"/>
    <lineage>
        <taxon>Bacteria</taxon>
        <taxon>Bacillati</taxon>
        <taxon>Actinomycetota</taxon>
        <taxon>Actinomycetes</taxon>
        <taxon>Propionibacteriales</taxon>
        <taxon>Nocardioidaceae</taxon>
        <taxon>Nocardioides</taxon>
    </lineage>
</organism>
<evidence type="ECO:0000256" key="7">
    <source>
        <dbReference type="ARBA" id="ARBA00022989"/>
    </source>
</evidence>
<keyword evidence="3" id="KW-1003">Cell membrane</keyword>
<keyword evidence="2" id="KW-0813">Transport</keyword>
<keyword evidence="12" id="KW-1185">Reference proteome</keyword>
<evidence type="ECO:0000256" key="6">
    <source>
        <dbReference type="ARBA" id="ARBA00022692"/>
    </source>
</evidence>
<accession>A0A930Y7F5</accession>
<dbReference type="RefSeq" id="WP_194503188.1">
    <property type="nucleotide sequence ID" value="NZ_JADIVZ010000003.1"/>
</dbReference>
<feature type="transmembrane region" description="Helical" evidence="10">
    <location>
        <begin position="76"/>
        <end position="105"/>
    </location>
</feature>
<keyword evidence="5" id="KW-0028">Amino-acid biosynthesis</keyword>
<evidence type="ECO:0000313" key="11">
    <source>
        <dbReference type="EMBL" id="MBF4161946.1"/>
    </source>
</evidence>
<evidence type="ECO:0000256" key="8">
    <source>
        <dbReference type="ARBA" id="ARBA00023032"/>
    </source>
</evidence>
<comment type="caution">
    <text evidence="11">The sequence shown here is derived from an EMBL/GenBank/DDBJ whole genome shotgun (WGS) entry which is preliminary data.</text>
</comment>
<feature type="transmembrane region" description="Helical" evidence="10">
    <location>
        <begin position="206"/>
        <end position="234"/>
    </location>
</feature>